<gene>
    <name evidence="3" type="ORF">M011DRAFT_475075</name>
</gene>
<evidence type="ECO:0000256" key="2">
    <source>
        <dbReference type="SAM" id="SignalP"/>
    </source>
</evidence>
<dbReference type="CDD" id="cd01823">
    <property type="entry name" value="SEST_like"/>
    <property type="match status" value="1"/>
</dbReference>
<name>A0A6A6VKK1_9PLEO</name>
<dbReference type="GO" id="GO:0016788">
    <property type="term" value="F:hydrolase activity, acting on ester bonds"/>
    <property type="evidence" value="ECO:0007669"/>
    <property type="project" value="InterPro"/>
</dbReference>
<feature type="signal peptide" evidence="2">
    <location>
        <begin position="1"/>
        <end position="17"/>
    </location>
</feature>
<dbReference type="EMBL" id="MU006565">
    <property type="protein sequence ID" value="KAF2749731.1"/>
    <property type="molecule type" value="Genomic_DNA"/>
</dbReference>
<feature type="chain" id="PRO_5025375786" evidence="2">
    <location>
        <begin position="18"/>
        <end position="636"/>
    </location>
</feature>
<dbReference type="OrthoDB" id="21678at2759"/>
<sequence length="636" mass="71603">MVSSLYTLFLLAPAALAAVLPRDEWAQKVDEWAARDKPPKALVEAFKNKPQGEIGLKKYTQPNQYVKVILSPGDSFTAGLGSNGPSDWYKDSGHVKDDQCARYSKAWPEKLRDHSGWDELQGPGFRKNNFNACSSAKMADIRQKQLELGQTKDSDLYKKIGEGDLAPQLAVVTASGNDVNFGELVRACIYRTFRERDCKDVIADVKAKITGAGKENLKNQLHQLWGAIIVAGRIAKGADPPESFQVYAGTYVPFFNEDDDACNDISWAIWPSKMPLTKEFRKELNDLARTLNDIIREAAEEWKDWGVVAVDSYIKAFDGHRFCDPTGKGSDYDKKYHKASDTGKQTWFWSFWSKWKDGDEGPEKFSFPEIEEQGAIKDRPAGEQALLKHLVPDQKERDALTEENPPFEGELLDTMKGQQKIKYVDENGDESELWFDDDSYFRPFHPKGSGLNAFRDGFFDAIKKNRKWDFPRGEQGGNPPQPTQSVTPPPPPPAAKKGTLHVTLSANYECRRAFQNQEICSKHQNYWVYFLMKQGDEPGTICGDLGPTQTFSKVWDGKVDQKNPPWPGGEHNFVFEGSKLVYKNDGNSPGAVFRGDKLVGECSGDLKKNGDKKADFCRKNSPFEWRTRVVTCDISV</sequence>
<proteinExistence type="predicted"/>
<reference evidence="3" key="1">
    <citation type="journal article" date="2020" name="Stud. Mycol.">
        <title>101 Dothideomycetes genomes: a test case for predicting lifestyles and emergence of pathogens.</title>
        <authorList>
            <person name="Haridas S."/>
            <person name="Albert R."/>
            <person name="Binder M."/>
            <person name="Bloem J."/>
            <person name="Labutti K."/>
            <person name="Salamov A."/>
            <person name="Andreopoulos B."/>
            <person name="Baker S."/>
            <person name="Barry K."/>
            <person name="Bills G."/>
            <person name="Bluhm B."/>
            <person name="Cannon C."/>
            <person name="Castanera R."/>
            <person name="Culley D."/>
            <person name="Daum C."/>
            <person name="Ezra D."/>
            <person name="Gonzalez J."/>
            <person name="Henrissat B."/>
            <person name="Kuo A."/>
            <person name="Liang C."/>
            <person name="Lipzen A."/>
            <person name="Lutzoni F."/>
            <person name="Magnuson J."/>
            <person name="Mondo S."/>
            <person name="Nolan M."/>
            <person name="Ohm R."/>
            <person name="Pangilinan J."/>
            <person name="Park H.-J."/>
            <person name="Ramirez L."/>
            <person name="Alfaro M."/>
            <person name="Sun H."/>
            <person name="Tritt A."/>
            <person name="Yoshinaga Y."/>
            <person name="Zwiers L.-H."/>
            <person name="Turgeon B."/>
            <person name="Goodwin S."/>
            <person name="Spatafora J."/>
            <person name="Crous P."/>
            <person name="Grigoriev I."/>
        </authorList>
    </citation>
    <scope>NUCLEOTIDE SEQUENCE</scope>
    <source>
        <strain evidence="3">CBS 119925</strain>
    </source>
</reference>
<evidence type="ECO:0000313" key="3">
    <source>
        <dbReference type="EMBL" id="KAF2749731.1"/>
    </source>
</evidence>
<evidence type="ECO:0000313" key="4">
    <source>
        <dbReference type="Proteomes" id="UP000799440"/>
    </source>
</evidence>
<feature type="region of interest" description="Disordered" evidence="1">
    <location>
        <begin position="468"/>
        <end position="498"/>
    </location>
</feature>
<keyword evidence="4" id="KW-1185">Reference proteome</keyword>
<evidence type="ECO:0000256" key="1">
    <source>
        <dbReference type="SAM" id="MobiDB-lite"/>
    </source>
</evidence>
<dbReference type="PANTHER" id="PTHR37981:SF1">
    <property type="entry name" value="SGNH HYDROLASE-TYPE ESTERASE DOMAIN-CONTAINING PROTEIN"/>
    <property type="match status" value="1"/>
</dbReference>
<accession>A0A6A6VKK1</accession>
<dbReference type="PANTHER" id="PTHR37981">
    <property type="entry name" value="LIPASE 2"/>
    <property type="match status" value="1"/>
</dbReference>
<keyword evidence="2" id="KW-0732">Signal</keyword>
<organism evidence="3 4">
    <name type="scientific">Sporormia fimetaria CBS 119925</name>
    <dbReference type="NCBI Taxonomy" id="1340428"/>
    <lineage>
        <taxon>Eukaryota</taxon>
        <taxon>Fungi</taxon>
        <taxon>Dikarya</taxon>
        <taxon>Ascomycota</taxon>
        <taxon>Pezizomycotina</taxon>
        <taxon>Dothideomycetes</taxon>
        <taxon>Pleosporomycetidae</taxon>
        <taxon>Pleosporales</taxon>
        <taxon>Sporormiaceae</taxon>
        <taxon>Sporormia</taxon>
    </lineage>
</organism>
<feature type="compositionally biased region" description="Pro residues" evidence="1">
    <location>
        <begin position="479"/>
        <end position="494"/>
    </location>
</feature>
<dbReference type="Proteomes" id="UP000799440">
    <property type="component" value="Unassembled WGS sequence"/>
</dbReference>
<protein>
    <submittedName>
        <fullName evidence="3">Uncharacterized protein</fullName>
    </submittedName>
</protein>
<dbReference type="AlphaFoldDB" id="A0A6A6VKK1"/>
<dbReference type="InterPro" id="IPR037460">
    <property type="entry name" value="SEST-like"/>
</dbReference>
<dbReference type="Gene3D" id="3.40.50.1110">
    <property type="entry name" value="SGNH hydrolase"/>
    <property type="match status" value="1"/>
</dbReference>
<dbReference type="GO" id="GO:0006629">
    <property type="term" value="P:lipid metabolic process"/>
    <property type="evidence" value="ECO:0007669"/>
    <property type="project" value="TreeGrafter"/>
</dbReference>
<dbReference type="InterPro" id="IPR036514">
    <property type="entry name" value="SGNH_hydro_sf"/>
</dbReference>
<dbReference type="SUPFAM" id="SSF52266">
    <property type="entry name" value="SGNH hydrolase"/>
    <property type="match status" value="1"/>
</dbReference>